<name>A0AAD7EEW9_9AGAR</name>
<keyword evidence="3" id="KW-1185">Reference proteome</keyword>
<feature type="compositionally biased region" description="Low complexity" evidence="1">
    <location>
        <begin position="359"/>
        <end position="375"/>
    </location>
</feature>
<evidence type="ECO:0000313" key="2">
    <source>
        <dbReference type="EMBL" id="KAJ7318720.1"/>
    </source>
</evidence>
<feature type="compositionally biased region" description="Acidic residues" evidence="1">
    <location>
        <begin position="177"/>
        <end position="191"/>
    </location>
</feature>
<proteinExistence type="predicted"/>
<organism evidence="2 3">
    <name type="scientific">Mycena albidolilacea</name>
    <dbReference type="NCBI Taxonomy" id="1033008"/>
    <lineage>
        <taxon>Eukaryota</taxon>
        <taxon>Fungi</taxon>
        <taxon>Dikarya</taxon>
        <taxon>Basidiomycota</taxon>
        <taxon>Agaricomycotina</taxon>
        <taxon>Agaricomycetes</taxon>
        <taxon>Agaricomycetidae</taxon>
        <taxon>Agaricales</taxon>
        <taxon>Marasmiineae</taxon>
        <taxon>Mycenaceae</taxon>
        <taxon>Mycena</taxon>
    </lineage>
</organism>
<comment type="caution">
    <text evidence="2">The sequence shown here is derived from an EMBL/GenBank/DDBJ whole genome shotgun (WGS) entry which is preliminary data.</text>
</comment>
<gene>
    <name evidence="2" type="ORF">DFH08DRAFT_819619</name>
</gene>
<evidence type="ECO:0000256" key="1">
    <source>
        <dbReference type="SAM" id="MobiDB-lite"/>
    </source>
</evidence>
<protein>
    <submittedName>
        <fullName evidence="2">Uncharacterized protein</fullName>
    </submittedName>
</protein>
<feature type="compositionally biased region" description="Low complexity" evidence="1">
    <location>
        <begin position="268"/>
        <end position="290"/>
    </location>
</feature>
<evidence type="ECO:0000313" key="3">
    <source>
        <dbReference type="Proteomes" id="UP001218218"/>
    </source>
</evidence>
<feature type="region of interest" description="Disordered" evidence="1">
    <location>
        <begin position="338"/>
        <end position="416"/>
    </location>
</feature>
<feature type="compositionally biased region" description="Basic and acidic residues" evidence="1">
    <location>
        <begin position="338"/>
        <end position="357"/>
    </location>
</feature>
<feature type="region of interest" description="Disordered" evidence="1">
    <location>
        <begin position="153"/>
        <end position="297"/>
    </location>
</feature>
<dbReference type="Proteomes" id="UP001218218">
    <property type="component" value="Unassembled WGS sequence"/>
</dbReference>
<dbReference type="EMBL" id="JARIHO010000056">
    <property type="protein sequence ID" value="KAJ7318720.1"/>
    <property type="molecule type" value="Genomic_DNA"/>
</dbReference>
<feature type="compositionally biased region" description="Acidic residues" evidence="1">
    <location>
        <begin position="237"/>
        <end position="247"/>
    </location>
</feature>
<reference evidence="2" key="1">
    <citation type="submission" date="2023-03" db="EMBL/GenBank/DDBJ databases">
        <title>Massive genome expansion in bonnet fungi (Mycena s.s.) driven by repeated elements and novel gene families across ecological guilds.</title>
        <authorList>
            <consortium name="Lawrence Berkeley National Laboratory"/>
            <person name="Harder C.B."/>
            <person name="Miyauchi S."/>
            <person name="Viragh M."/>
            <person name="Kuo A."/>
            <person name="Thoen E."/>
            <person name="Andreopoulos B."/>
            <person name="Lu D."/>
            <person name="Skrede I."/>
            <person name="Drula E."/>
            <person name="Henrissat B."/>
            <person name="Morin E."/>
            <person name="Kohler A."/>
            <person name="Barry K."/>
            <person name="LaButti K."/>
            <person name="Morin E."/>
            <person name="Salamov A."/>
            <person name="Lipzen A."/>
            <person name="Mereny Z."/>
            <person name="Hegedus B."/>
            <person name="Baldrian P."/>
            <person name="Stursova M."/>
            <person name="Weitz H."/>
            <person name="Taylor A."/>
            <person name="Grigoriev I.V."/>
            <person name="Nagy L.G."/>
            <person name="Martin F."/>
            <person name="Kauserud H."/>
        </authorList>
    </citation>
    <scope>NUCLEOTIDE SEQUENCE</scope>
    <source>
        <strain evidence="2">CBHHK002</strain>
    </source>
</reference>
<accession>A0AAD7EEW9</accession>
<sequence>MEVDWEDPALSVSLIAYIFQDALIKQALFPSPGPNASTKKGGGKKKVDAHWDLAKLLLDENPTYKPAITAAAADPKTRLTWANKIKTQLAAMKKTTRKHIIDLGQTGAGIKEASDVDMSRPNGFTNKWEKIQETCPWFLDMRDLIAQRPNVIPTGLGHSGTDVDTDIILPDSTTQDDSFDGAEEEEKENDNDTGPIEWEPTPEPETRKHTFSEVGSDTDYAPSISSPLPTPGAGTGDDGDDGDDDETPVVLEAPVDSVSDSDAKQKKPAPCKNPAKPRTSKPSTAAPADAKPAKKSKLAEFSDIAKAEEQTRKQELEVAALRARQAMKIADVKGRLGKKREDRLREERRGKREERAMKVTSSTSFFDNTSTVSTSEPDYTNPVFDGFNGNAAAGPSRSFPSSANLGSPPYSGDFDP</sequence>
<dbReference type="AlphaFoldDB" id="A0AAD7EEW9"/>